<keyword evidence="4" id="KW-0732">Signal</keyword>
<evidence type="ECO:0000259" key="8">
    <source>
        <dbReference type="Pfam" id="PF00884"/>
    </source>
</evidence>
<feature type="region of interest" description="Disordered" evidence="7">
    <location>
        <begin position="452"/>
        <end position="471"/>
    </location>
</feature>
<sequence>MPVLSRFALLMLFCLSLVLVGGNSNELRAESRPNVLFIAVDDLRPELGCYGASHIQSPHIDQLAASGLLFNRAYCQQAVCSPSRTSLMTGLRPDSTKVYDLDTHFRKTVPDVVTLTQQFMKHGYKSIGMGKIYHGSLNDKASWDAYPTVRGRGYQLPETLAGIRERTKGLDVKKMNWRQRSKLTRGPATEMADVPDKQYRDGAIAEQAIKSLRELKQNQQPFFLAVGFLKPHLPFVAPQKYWDLYDRRQIKLAENRFPPENAPKFALTNWGELRNYSDMPAKGDLTDEQQLQLRHGYYACVSFTDANIGKVLDELQRLELDENTIVILWGDHGWKLGEHNGWCKHTNFENDTRVPLIIRAPGMQAQGKTSEALVEFVDIYPTLCDLAGLPLPAHLEGTSFKPLLSNPQRPWKPAAFSQYPRGRVMGYSMKTDRYRYTEWQDRKSGKVVDRELYDHRQDGAENDNIAGQPDQKRVVKQLSAQLKKNWKGAVVPD</sequence>
<keyword evidence="3" id="KW-0479">Metal-binding</keyword>
<accession>A0A517PQN2</accession>
<dbReference type="InterPro" id="IPR017850">
    <property type="entry name" value="Alkaline_phosphatase_core_sf"/>
</dbReference>
<dbReference type="RefSeq" id="WP_197996632.1">
    <property type="nucleotide sequence ID" value="NZ_CP036266.1"/>
</dbReference>
<dbReference type="SUPFAM" id="SSF53649">
    <property type="entry name" value="Alkaline phosphatase-like"/>
    <property type="match status" value="1"/>
</dbReference>
<keyword evidence="6" id="KW-0106">Calcium</keyword>
<evidence type="ECO:0000256" key="7">
    <source>
        <dbReference type="SAM" id="MobiDB-lite"/>
    </source>
</evidence>
<dbReference type="PANTHER" id="PTHR45953">
    <property type="entry name" value="IDURONATE 2-SULFATASE"/>
    <property type="match status" value="1"/>
</dbReference>
<dbReference type="GO" id="GO:0047753">
    <property type="term" value="F:choline-sulfatase activity"/>
    <property type="evidence" value="ECO:0007669"/>
    <property type="project" value="UniProtKB-EC"/>
</dbReference>
<dbReference type="InterPro" id="IPR035874">
    <property type="entry name" value="IDS"/>
</dbReference>
<dbReference type="InterPro" id="IPR024607">
    <property type="entry name" value="Sulfatase_CS"/>
</dbReference>
<evidence type="ECO:0000256" key="1">
    <source>
        <dbReference type="ARBA" id="ARBA00001913"/>
    </source>
</evidence>
<comment type="cofactor">
    <cofactor evidence="1">
        <name>Ca(2+)</name>
        <dbReference type="ChEBI" id="CHEBI:29108"/>
    </cofactor>
</comment>
<comment type="similarity">
    <text evidence="2">Belongs to the sulfatase family.</text>
</comment>
<feature type="domain" description="Sulfatase N-terminal" evidence="8">
    <location>
        <begin position="33"/>
        <end position="388"/>
    </location>
</feature>
<evidence type="ECO:0000256" key="5">
    <source>
        <dbReference type="ARBA" id="ARBA00022801"/>
    </source>
</evidence>
<dbReference type="AlphaFoldDB" id="A0A517PQN2"/>
<evidence type="ECO:0000256" key="4">
    <source>
        <dbReference type="ARBA" id="ARBA00022729"/>
    </source>
</evidence>
<evidence type="ECO:0000256" key="3">
    <source>
        <dbReference type="ARBA" id="ARBA00022723"/>
    </source>
</evidence>
<reference evidence="9 10" key="1">
    <citation type="submission" date="2019-02" db="EMBL/GenBank/DDBJ databases">
        <title>Deep-cultivation of Planctomycetes and their phenomic and genomic characterization uncovers novel biology.</title>
        <authorList>
            <person name="Wiegand S."/>
            <person name="Jogler M."/>
            <person name="Boedeker C."/>
            <person name="Pinto D."/>
            <person name="Vollmers J."/>
            <person name="Rivas-Marin E."/>
            <person name="Kohn T."/>
            <person name="Peeters S.H."/>
            <person name="Heuer A."/>
            <person name="Rast P."/>
            <person name="Oberbeckmann S."/>
            <person name="Bunk B."/>
            <person name="Jeske O."/>
            <person name="Meyerdierks A."/>
            <person name="Storesund J.E."/>
            <person name="Kallscheuer N."/>
            <person name="Luecker S."/>
            <person name="Lage O.M."/>
            <person name="Pohl T."/>
            <person name="Merkel B.J."/>
            <person name="Hornburger P."/>
            <person name="Mueller R.-W."/>
            <person name="Bruemmer F."/>
            <person name="Labrenz M."/>
            <person name="Spormann A.M."/>
            <person name="Op den Camp H."/>
            <person name="Overmann J."/>
            <person name="Amann R."/>
            <person name="Jetten M.S.M."/>
            <person name="Mascher T."/>
            <person name="Medema M.H."/>
            <person name="Devos D.P."/>
            <person name="Kaster A.-K."/>
            <person name="Ovreas L."/>
            <person name="Rohde M."/>
            <person name="Galperin M.Y."/>
            <person name="Jogler C."/>
        </authorList>
    </citation>
    <scope>NUCLEOTIDE SEQUENCE [LARGE SCALE GENOMIC DNA]</scope>
    <source>
        <strain evidence="9 10">HG66A1</strain>
    </source>
</reference>
<evidence type="ECO:0000313" key="9">
    <source>
        <dbReference type="EMBL" id="QDT21680.1"/>
    </source>
</evidence>
<gene>
    <name evidence="9" type="primary">betC_5</name>
    <name evidence="9" type="ORF">HG66A1_34830</name>
</gene>
<name>A0A517PQN2_9PLAN</name>
<dbReference type="InterPro" id="IPR000917">
    <property type="entry name" value="Sulfatase_N"/>
</dbReference>
<dbReference type="PANTHER" id="PTHR45953:SF1">
    <property type="entry name" value="IDURONATE 2-SULFATASE"/>
    <property type="match status" value="1"/>
</dbReference>
<evidence type="ECO:0000256" key="6">
    <source>
        <dbReference type="ARBA" id="ARBA00022837"/>
    </source>
</evidence>
<proteinExistence type="inferred from homology"/>
<dbReference type="GO" id="GO:0046872">
    <property type="term" value="F:metal ion binding"/>
    <property type="evidence" value="ECO:0007669"/>
    <property type="project" value="UniProtKB-KW"/>
</dbReference>
<dbReference type="EC" id="3.1.6.6" evidence="9"/>
<evidence type="ECO:0000256" key="2">
    <source>
        <dbReference type="ARBA" id="ARBA00008779"/>
    </source>
</evidence>
<dbReference type="CDD" id="cd16030">
    <property type="entry name" value="iduronate-2-sulfatase"/>
    <property type="match status" value="1"/>
</dbReference>
<dbReference type="Proteomes" id="UP000320421">
    <property type="component" value="Chromosome"/>
</dbReference>
<dbReference type="Pfam" id="PF00884">
    <property type="entry name" value="Sulfatase"/>
    <property type="match status" value="1"/>
</dbReference>
<dbReference type="PROSITE" id="PS00523">
    <property type="entry name" value="SULFATASE_1"/>
    <property type="match status" value="1"/>
</dbReference>
<keyword evidence="5 9" id="KW-0378">Hydrolase</keyword>
<dbReference type="Gene3D" id="3.40.720.10">
    <property type="entry name" value="Alkaline Phosphatase, subunit A"/>
    <property type="match status" value="1"/>
</dbReference>
<dbReference type="GO" id="GO:0004423">
    <property type="term" value="F:iduronate-2-sulfatase activity"/>
    <property type="evidence" value="ECO:0007669"/>
    <property type="project" value="InterPro"/>
</dbReference>
<keyword evidence="10" id="KW-1185">Reference proteome</keyword>
<protein>
    <submittedName>
        <fullName evidence="9">Choline-sulfatase</fullName>
        <ecNumber evidence="9">3.1.6.6</ecNumber>
    </submittedName>
</protein>
<dbReference type="EMBL" id="CP036266">
    <property type="protein sequence ID" value="QDT21680.1"/>
    <property type="molecule type" value="Genomic_DNA"/>
</dbReference>
<dbReference type="GO" id="GO:0005737">
    <property type="term" value="C:cytoplasm"/>
    <property type="evidence" value="ECO:0007669"/>
    <property type="project" value="TreeGrafter"/>
</dbReference>
<organism evidence="9 10">
    <name type="scientific">Gimesia chilikensis</name>
    <dbReference type="NCBI Taxonomy" id="2605989"/>
    <lineage>
        <taxon>Bacteria</taxon>
        <taxon>Pseudomonadati</taxon>
        <taxon>Planctomycetota</taxon>
        <taxon>Planctomycetia</taxon>
        <taxon>Planctomycetales</taxon>
        <taxon>Planctomycetaceae</taxon>
        <taxon>Gimesia</taxon>
    </lineage>
</organism>
<evidence type="ECO:0000313" key="10">
    <source>
        <dbReference type="Proteomes" id="UP000320421"/>
    </source>
</evidence>